<protein>
    <submittedName>
        <fullName evidence="3">KEOPS complex subunit Pcc1</fullName>
    </submittedName>
</protein>
<reference evidence="3 4" key="1">
    <citation type="journal article" date="2019" name="Int. J. Syst. Evol. Microbiol.">
        <title>The Global Catalogue of Microorganisms (GCM) 10K type strain sequencing project: providing services to taxonomists for standard genome sequencing and annotation.</title>
        <authorList>
            <consortium name="The Broad Institute Genomics Platform"/>
            <consortium name="The Broad Institute Genome Sequencing Center for Infectious Disease"/>
            <person name="Wu L."/>
            <person name="Ma J."/>
        </authorList>
    </citation>
    <scope>NUCLEOTIDE SEQUENCE [LARGE SCALE GENOMIC DNA]</scope>
    <source>
        <strain evidence="3 4">CGMCC 1.12543</strain>
    </source>
</reference>
<sequence>MPDGRPERDAPERTSDDSPHGIVLTFTYPDPETAAIVERSVRQEVDDIEGDRTSATLSLDGDTLTVDVVADDLVALRAGLNTWCSLVEVSERSSAASES</sequence>
<evidence type="ECO:0000313" key="3">
    <source>
        <dbReference type="EMBL" id="MFC5970710.1"/>
    </source>
</evidence>
<dbReference type="InterPro" id="IPR015419">
    <property type="entry name" value="CTAG/Pcc1"/>
</dbReference>
<proteinExistence type="inferred from homology"/>
<dbReference type="AlphaFoldDB" id="A0ABD5RJW0"/>
<dbReference type="Proteomes" id="UP001596099">
    <property type="component" value="Unassembled WGS sequence"/>
</dbReference>
<keyword evidence="4" id="KW-1185">Reference proteome</keyword>
<evidence type="ECO:0000256" key="2">
    <source>
        <dbReference type="SAM" id="MobiDB-lite"/>
    </source>
</evidence>
<gene>
    <name evidence="3" type="ORF">ACFPYI_05125</name>
</gene>
<accession>A0ABD5RJW0</accession>
<dbReference type="Pfam" id="PF09341">
    <property type="entry name" value="Pcc1"/>
    <property type="match status" value="1"/>
</dbReference>
<organism evidence="3 4">
    <name type="scientific">Halomarina salina</name>
    <dbReference type="NCBI Taxonomy" id="1872699"/>
    <lineage>
        <taxon>Archaea</taxon>
        <taxon>Methanobacteriati</taxon>
        <taxon>Methanobacteriota</taxon>
        <taxon>Stenosarchaea group</taxon>
        <taxon>Halobacteria</taxon>
        <taxon>Halobacteriales</taxon>
        <taxon>Natronomonadaceae</taxon>
        <taxon>Halomarina</taxon>
    </lineage>
</organism>
<feature type="compositionally biased region" description="Basic and acidic residues" evidence="2">
    <location>
        <begin position="1"/>
        <end position="19"/>
    </location>
</feature>
<dbReference type="Gene3D" id="3.30.310.50">
    <property type="entry name" value="Alpha-D-phosphohexomutase, C-terminal domain"/>
    <property type="match status" value="1"/>
</dbReference>
<dbReference type="RefSeq" id="WP_379750603.1">
    <property type="nucleotide sequence ID" value="NZ_JALLGW010000001.1"/>
</dbReference>
<name>A0ABD5RJW0_9EURY</name>
<evidence type="ECO:0000256" key="1">
    <source>
        <dbReference type="ARBA" id="ARBA00007073"/>
    </source>
</evidence>
<comment type="similarity">
    <text evidence="1">Belongs to the CTAG/PCC1 family.</text>
</comment>
<evidence type="ECO:0000313" key="4">
    <source>
        <dbReference type="Proteomes" id="UP001596099"/>
    </source>
</evidence>
<dbReference type="EMBL" id="JBHSQH010000001">
    <property type="protein sequence ID" value="MFC5970710.1"/>
    <property type="molecule type" value="Genomic_DNA"/>
</dbReference>
<dbReference type="NCBIfam" id="NF011470">
    <property type="entry name" value="PRK14887.1"/>
    <property type="match status" value="1"/>
</dbReference>
<feature type="region of interest" description="Disordered" evidence="2">
    <location>
        <begin position="1"/>
        <end position="23"/>
    </location>
</feature>
<comment type="caution">
    <text evidence="3">The sequence shown here is derived from an EMBL/GenBank/DDBJ whole genome shotgun (WGS) entry which is preliminary data.</text>
</comment>